<organism evidence="3 4">
    <name type="scientific">Pelagerythrobacter aerophilus</name>
    <dbReference type="NCBI Taxonomy" id="2306995"/>
    <lineage>
        <taxon>Bacteria</taxon>
        <taxon>Pseudomonadati</taxon>
        <taxon>Pseudomonadota</taxon>
        <taxon>Alphaproteobacteria</taxon>
        <taxon>Sphingomonadales</taxon>
        <taxon>Erythrobacteraceae</taxon>
        <taxon>Pelagerythrobacter</taxon>
    </lineage>
</organism>
<dbReference type="Proteomes" id="UP000285092">
    <property type="component" value="Unassembled WGS sequence"/>
</dbReference>
<evidence type="ECO:0000313" key="3">
    <source>
        <dbReference type="EMBL" id="RIV81419.1"/>
    </source>
</evidence>
<dbReference type="OrthoDB" id="7328956at2"/>
<feature type="region of interest" description="Disordered" evidence="1">
    <location>
        <begin position="347"/>
        <end position="368"/>
    </location>
</feature>
<evidence type="ECO:0000256" key="1">
    <source>
        <dbReference type="SAM" id="MobiDB-lite"/>
    </source>
</evidence>
<name>A0A418NMI6_9SPHN</name>
<keyword evidence="2" id="KW-1133">Transmembrane helix</keyword>
<protein>
    <submittedName>
        <fullName evidence="3">PepSY domain-containing protein</fullName>
    </submittedName>
</protein>
<feature type="transmembrane region" description="Helical" evidence="2">
    <location>
        <begin position="7"/>
        <end position="31"/>
    </location>
</feature>
<dbReference type="AlphaFoldDB" id="A0A418NMI6"/>
<feature type="transmembrane region" description="Helical" evidence="2">
    <location>
        <begin position="127"/>
        <end position="148"/>
    </location>
</feature>
<comment type="caution">
    <text evidence="3">The sequence shown here is derived from an EMBL/GenBank/DDBJ whole genome shotgun (WGS) entry which is preliminary data.</text>
</comment>
<keyword evidence="4" id="KW-1185">Reference proteome</keyword>
<proteinExistence type="predicted"/>
<dbReference type="Pfam" id="PF03929">
    <property type="entry name" value="PepSY_TM"/>
    <property type="match status" value="1"/>
</dbReference>
<dbReference type="InterPro" id="IPR005625">
    <property type="entry name" value="PepSY-ass_TM"/>
</dbReference>
<reference evidence="3 4" key="1">
    <citation type="submission" date="2018-08" db="EMBL/GenBank/DDBJ databases">
        <title>Altererythrobacter sp.Ery1 and Ery12, the genome sequencing of novel strains in genus Alterythrobacter.</title>
        <authorList>
            <person name="Cheng H."/>
            <person name="Wu Y.-H."/>
            <person name="Fang C."/>
            <person name="Xu X.-W."/>
        </authorList>
    </citation>
    <scope>NUCLEOTIDE SEQUENCE [LARGE SCALE GENOMIC DNA]</scope>
    <source>
        <strain evidence="3 4">Ery1</strain>
    </source>
</reference>
<evidence type="ECO:0000313" key="4">
    <source>
        <dbReference type="Proteomes" id="UP000285092"/>
    </source>
</evidence>
<evidence type="ECO:0000256" key="2">
    <source>
        <dbReference type="SAM" id="Phobius"/>
    </source>
</evidence>
<dbReference type="PANTHER" id="PTHR34219">
    <property type="entry name" value="IRON-REGULATED INNER MEMBRANE PROTEIN-RELATED"/>
    <property type="match status" value="1"/>
</dbReference>
<gene>
    <name evidence="3" type="ORF">D2V04_00445</name>
</gene>
<accession>A0A418NMI6</accession>
<sequence>MRLLALLHGWAGGIVGLLLAVIGLSGTVLVWEESWIGLPGADDPLTADPALIGQAVAAAIAEDPALSRITFASDDMGLHQAIYADGGGAYLTQAGAVVDRWDSMWGRPELWLFDLHHYLFMGEAGEYVTGALGLLLLAFAVTGLILWWRTRRSFAFRLWPARFTKGAIIRQHRDIGAVASPILILSALTGAFMIFPAVSDALLTPWAEPTKAAAPVPEGLAPGTSAPDWSTAMANAQAAFPEARSRRLMLPKEPGAPLTLRMKQSFEWTPNGRTYVYLDPATGQVIGTDDPATGDTASAITEKYYPVHAGKVGGVAWRLVLTFSGLALVVLGTLATWSFWFGSKRSKSRKRPRAASPRAFVPRRADLP</sequence>
<dbReference type="PANTHER" id="PTHR34219:SF3">
    <property type="entry name" value="BLL7967 PROTEIN"/>
    <property type="match status" value="1"/>
</dbReference>
<keyword evidence="2" id="KW-0812">Transmembrane</keyword>
<feature type="transmembrane region" description="Helical" evidence="2">
    <location>
        <begin position="315"/>
        <end position="341"/>
    </location>
</feature>
<dbReference type="EMBL" id="QXFK01000004">
    <property type="protein sequence ID" value="RIV81419.1"/>
    <property type="molecule type" value="Genomic_DNA"/>
</dbReference>
<dbReference type="RefSeq" id="WP_119511423.1">
    <property type="nucleotide sequence ID" value="NZ_QXFK01000004.1"/>
</dbReference>
<feature type="transmembrane region" description="Helical" evidence="2">
    <location>
        <begin position="175"/>
        <end position="198"/>
    </location>
</feature>
<keyword evidence="2" id="KW-0472">Membrane</keyword>